<protein>
    <submittedName>
        <fullName evidence="8">RNA polymerase sigma factor</fullName>
    </submittedName>
</protein>
<evidence type="ECO:0000256" key="5">
    <source>
        <dbReference type="SAM" id="Phobius"/>
    </source>
</evidence>
<dbReference type="NCBIfam" id="TIGR02937">
    <property type="entry name" value="sigma70-ECF"/>
    <property type="match status" value="1"/>
</dbReference>
<reference evidence="9" key="1">
    <citation type="journal article" date="2019" name="Int. J. Syst. Evol. Microbiol.">
        <title>The Global Catalogue of Microorganisms (GCM) 10K type strain sequencing project: providing services to taxonomists for standard genome sequencing and annotation.</title>
        <authorList>
            <consortium name="The Broad Institute Genomics Platform"/>
            <consortium name="The Broad Institute Genome Sequencing Center for Infectious Disease"/>
            <person name="Wu L."/>
            <person name="Ma J."/>
        </authorList>
    </citation>
    <scope>NUCLEOTIDE SEQUENCE [LARGE SCALE GENOMIC DNA]</scope>
    <source>
        <strain evidence="9">KCTC 42217</strain>
    </source>
</reference>
<dbReference type="Pfam" id="PF04542">
    <property type="entry name" value="Sigma70_r2"/>
    <property type="match status" value="1"/>
</dbReference>
<dbReference type="Gene3D" id="1.10.1740.10">
    <property type="match status" value="1"/>
</dbReference>
<evidence type="ECO:0000256" key="4">
    <source>
        <dbReference type="ARBA" id="ARBA00023163"/>
    </source>
</evidence>
<dbReference type="InterPro" id="IPR007627">
    <property type="entry name" value="RNA_pol_sigma70_r2"/>
</dbReference>
<dbReference type="EMBL" id="JBHUHZ010000006">
    <property type="protein sequence ID" value="MFD2164614.1"/>
    <property type="molecule type" value="Genomic_DNA"/>
</dbReference>
<dbReference type="SUPFAM" id="SSF88946">
    <property type="entry name" value="Sigma2 domain of RNA polymerase sigma factors"/>
    <property type="match status" value="1"/>
</dbReference>
<evidence type="ECO:0000256" key="3">
    <source>
        <dbReference type="ARBA" id="ARBA00023082"/>
    </source>
</evidence>
<keyword evidence="3" id="KW-0731">Sigma factor</keyword>
<feature type="domain" description="RNA polymerase sigma factor 70 region 4 type 2" evidence="7">
    <location>
        <begin position="127"/>
        <end position="173"/>
    </location>
</feature>
<dbReference type="PANTHER" id="PTHR43133">
    <property type="entry name" value="RNA POLYMERASE ECF-TYPE SIGMA FACTO"/>
    <property type="match status" value="1"/>
</dbReference>
<keyword evidence="9" id="KW-1185">Reference proteome</keyword>
<dbReference type="InterPro" id="IPR013249">
    <property type="entry name" value="RNA_pol_sigma70_r4_t2"/>
</dbReference>
<feature type="domain" description="RNA polymerase sigma-70 region 2" evidence="6">
    <location>
        <begin position="29"/>
        <end position="87"/>
    </location>
</feature>
<dbReference type="Proteomes" id="UP001597387">
    <property type="component" value="Unassembled WGS sequence"/>
</dbReference>
<dbReference type="InterPro" id="IPR014284">
    <property type="entry name" value="RNA_pol_sigma-70_dom"/>
</dbReference>
<evidence type="ECO:0000259" key="6">
    <source>
        <dbReference type="Pfam" id="PF04542"/>
    </source>
</evidence>
<comment type="caution">
    <text evidence="8">The sequence shown here is derived from an EMBL/GenBank/DDBJ whole genome shotgun (WGS) entry which is preliminary data.</text>
</comment>
<evidence type="ECO:0000259" key="7">
    <source>
        <dbReference type="Pfam" id="PF08281"/>
    </source>
</evidence>
<dbReference type="RefSeq" id="WP_255901514.1">
    <property type="nucleotide sequence ID" value="NZ_JAFMZO010000002.1"/>
</dbReference>
<dbReference type="InterPro" id="IPR013325">
    <property type="entry name" value="RNA_pol_sigma_r2"/>
</dbReference>
<evidence type="ECO:0000313" key="8">
    <source>
        <dbReference type="EMBL" id="MFD2164614.1"/>
    </source>
</evidence>
<keyword evidence="5" id="KW-0472">Membrane</keyword>
<gene>
    <name evidence="8" type="ORF">ACFSJU_19565</name>
</gene>
<dbReference type="Pfam" id="PF08281">
    <property type="entry name" value="Sigma70_r4_2"/>
    <property type="match status" value="1"/>
</dbReference>
<keyword evidence="5" id="KW-1133">Transmembrane helix</keyword>
<name>A0ABW4ZR50_9SPHI</name>
<evidence type="ECO:0000313" key="9">
    <source>
        <dbReference type="Proteomes" id="UP001597387"/>
    </source>
</evidence>
<keyword evidence="4" id="KW-0804">Transcription</keyword>
<comment type="similarity">
    <text evidence="1">Belongs to the sigma-70 factor family. ECF subfamily.</text>
</comment>
<evidence type="ECO:0000256" key="2">
    <source>
        <dbReference type="ARBA" id="ARBA00023015"/>
    </source>
</evidence>
<dbReference type="Gene3D" id="1.10.10.10">
    <property type="entry name" value="Winged helix-like DNA-binding domain superfamily/Winged helix DNA-binding domain"/>
    <property type="match status" value="1"/>
</dbReference>
<proteinExistence type="inferred from homology"/>
<keyword evidence="2" id="KW-0805">Transcription regulation</keyword>
<sequence>MPIRKKASEDDQLLWNDFRAGSAIAYSTLIKKYSNLLFRYGIRFVQDRDFIKDCIQDVFFELWNRRTNINSTPSVKSYLLKSLRLRIFHEKSKWTSSEALDDDYCFEIEFNIESKLIESQTTEEVRLKIAAALNKLPRRQNEILYLRFYEGLDHTRISQIMGLSKQSSYNLLRESIMQLKQAWFAQLVSLLIVISLRVFNLLS</sequence>
<dbReference type="InterPro" id="IPR013324">
    <property type="entry name" value="RNA_pol_sigma_r3/r4-like"/>
</dbReference>
<dbReference type="InterPro" id="IPR036388">
    <property type="entry name" value="WH-like_DNA-bd_sf"/>
</dbReference>
<dbReference type="SUPFAM" id="SSF88659">
    <property type="entry name" value="Sigma3 and sigma4 domains of RNA polymerase sigma factors"/>
    <property type="match status" value="1"/>
</dbReference>
<dbReference type="PANTHER" id="PTHR43133:SF46">
    <property type="entry name" value="RNA POLYMERASE SIGMA-70 FACTOR ECF SUBFAMILY"/>
    <property type="match status" value="1"/>
</dbReference>
<accession>A0ABW4ZR50</accession>
<dbReference type="InterPro" id="IPR039425">
    <property type="entry name" value="RNA_pol_sigma-70-like"/>
</dbReference>
<organism evidence="8 9">
    <name type="scientific">Paradesertivirga mongoliensis</name>
    <dbReference type="NCBI Taxonomy" id="2100740"/>
    <lineage>
        <taxon>Bacteria</taxon>
        <taxon>Pseudomonadati</taxon>
        <taxon>Bacteroidota</taxon>
        <taxon>Sphingobacteriia</taxon>
        <taxon>Sphingobacteriales</taxon>
        <taxon>Sphingobacteriaceae</taxon>
        <taxon>Paradesertivirga</taxon>
    </lineage>
</organism>
<feature type="transmembrane region" description="Helical" evidence="5">
    <location>
        <begin position="182"/>
        <end position="202"/>
    </location>
</feature>
<keyword evidence="5" id="KW-0812">Transmembrane</keyword>
<evidence type="ECO:0000256" key="1">
    <source>
        <dbReference type="ARBA" id="ARBA00010641"/>
    </source>
</evidence>